<evidence type="ECO:0000313" key="12">
    <source>
        <dbReference type="Proteomes" id="UP000593567"/>
    </source>
</evidence>
<dbReference type="Gene3D" id="3.30.2160.10">
    <property type="entry name" value="Hect, E3 ligase catalytic domain"/>
    <property type="match status" value="1"/>
</dbReference>
<feature type="domain" description="UBR-type" evidence="9">
    <location>
        <begin position="112"/>
        <end position="180"/>
    </location>
</feature>
<evidence type="ECO:0000259" key="10">
    <source>
        <dbReference type="PROSITE" id="PS51309"/>
    </source>
</evidence>
<protein>
    <submittedName>
        <fullName evidence="11">Hyd</fullName>
    </submittedName>
</protein>
<dbReference type="InterPro" id="IPR003126">
    <property type="entry name" value="Znf_UBR"/>
</dbReference>
<dbReference type="EMBL" id="VXIV02001548">
    <property type="protein sequence ID" value="KAF6031991.1"/>
    <property type="molecule type" value="Genomic_DNA"/>
</dbReference>
<dbReference type="Pfam" id="PF00658">
    <property type="entry name" value="MLLE"/>
    <property type="match status" value="1"/>
</dbReference>
<comment type="caution">
    <text evidence="11">The sequence shown here is derived from an EMBL/GenBank/DDBJ whole genome shotgun (WGS) entry which is preliminary data.</text>
</comment>
<feature type="region of interest" description="Disordered" evidence="7">
    <location>
        <begin position="1435"/>
        <end position="1471"/>
    </location>
</feature>
<feature type="domain" description="HECT" evidence="8">
    <location>
        <begin position="1510"/>
        <end position="1795"/>
    </location>
</feature>
<keyword evidence="3 5" id="KW-0833">Ubl conjugation pathway</keyword>
<dbReference type="PROSITE" id="PS50237">
    <property type="entry name" value="HECT"/>
    <property type="match status" value="1"/>
</dbReference>
<evidence type="ECO:0000259" key="8">
    <source>
        <dbReference type="PROSITE" id="PS50237"/>
    </source>
</evidence>
<dbReference type="PANTHER" id="PTHR46276">
    <property type="entry name" value="E3 UBIQUITIN-PROTEIN LIGASE UBR5"/>
    <property type="match status" value="1"/>
</dbReference>
<evidence type="ECO:0000256" key="6">
    <source>
        <dbReference type="PROSITE-ProRule" id="PRU00508"/>
    </source>
</evidence>
<dbReference type="SMART" id="SM00119">
    <property type="entry name" value="HECTc"/>
    <property type="match status" value="1"/>
</dbReference>
<feature type="region of interest" description="Disordered" evidence="7">
    <location>
        <begin position="1060"/>
        <end position="1088"/>
    </location>
</feature>
<feature type="domain" description="PABC" evidence="10">
    <location>
        <begin position="1359"/>
        <end position="1436"/>
    </location>
</feature>
<dbReference type="Pfam" id="PF00632">
    <property type="entry name" value="HECT"/>
    <property type="match status" value="1"/>
</dbReference>
<feature type="compositionally biased region" description="Low complexity" evidence="7">
    <location>
        <begin position="1309"/>
        <end position="1326"/>
    </location>
</feature>
<feature type="region of interest" description="Disordered" evidence="7">
    <location>
        <begin position="945"/>
        <end position="972"/>
    </location>
</feature>
<dbReference type="GO" id="GO:0034450">
    <property type="term" value="F:ubiquitin-ubiquitin ligase activity"/>
    <property type="evidence" value="ECO:0007669"/>
    <property type="project" value="TreeGrafter"/>
</dbReference>
<evidence type="ECO:0000256" key="3">
    <source>
        <dbReference type="ARBA" id="ARBA00022786"/>
    </source>
</evidence>
<keyword evidence="4" id="KW-0862">Zinc</keyword>
<feature type="compositionally biased region" description="Low complexity" evidence="7">
    <location>
        <begin position="673"/>
        <end position="688"/>
    </location>
</feature>
<dbReference type="Gene3D" id="1.10.1900.10">
    <property type="entry name" value="c-terminal domain of poly(a) binding protein"/>
    <property type="match status" value="1"/>
</dbReference>
<dbReference type="SUPFAM" id="SSF56204">
    <property type="entry name" value="Hect, E3 ligase catalytic domain"/>
    <property type="match status" value="1"/>
</dbReference>
<dbReference type="InterPro" id="IPR035983">
    <property type="entry name" value="Hect_E3_ubiquitin_ligase"/>
</dbReference>
<dbReference type="CDD" id="cd19675">
    <property type="entry name" value="UBR-box_UBR5"/>
    <property type="match status" value="1"/>
</dbReference>
<feature type="region of interest" description="Disordered" evidence="7">
    <location>
        <begin position="827"/>
        <end position="875"/>
    </location>
</feature>
<feature type="compositionally biased region" description="Polar residues" evidence="7">
    <location>
        <begin position="1440"/>
        <end position="1461"/>
    </location>
</feature>
<dbReference type="GO" id="GO:0008270">
    <property type="term" value="F:zinc ion binding"/>
    <property type="evidence" value="ECO:0007669"/>
    <property type="project" value="UniProtKB-KW"/>
</dbReference>
<evidence type="ECO:0000256" key="7">
    <source>
        <dbReference type="SAM" id="MobiDB-lite"/>
    </source>
</evidence>
<dbReference type="GO" id="GO:0005634">
    <property type="term" value="C:nucleus"/>
    <property type="evidence" value="ECO:0007669"/>
    <property type="project" value="TreeGrafter"/>
</dbReference>
<dbReference type="GO" id="GO:0000209">
    <property type="term" value="P:protein polyubiquitination"/>
    <property type="evidence" value="ECO:0007669"/>
    <property type="project" value="TreeGrafter"/>
</dbReference>
<dbReference type="GO" id="GO:0090263">
    <property type="term" value="P:positive regulation of canonical Wnt signaling pathway"/>
    <property type="evidence" value="ECO:0007669"/>
    <property type="project" value="TreeGrafter"/>
</dbReference>
<dbReference type="PROSITE" id="PS51309">
    <property type="entry name" value="PABC"/>
    <property type="match status" value="1"/>
</dbReference>
<dbReference type="Gene3D" id="3.30.2410.10">
    <property type="entry name" value="Hect, E3 ligase catalytic domain"/>
    <property type="match status" value="1"/>
</dbReference>
<accession>A0A7J7K1Z8</accession>
<proteinExistence type="predicted"/>
<dbReference type="InterPro" id="IPR036053">
    <property type="entry name" value="PABP-dom"/>
</dbReference>
<reference evidence="11" key="1">
    <citation type="submission" date="2020-06" db="EMBL/GenBank/DDBJ databases">
        <title>Draft genome of Bugula neritina, a colonial animal packing powerful symbionts and potential medicines.</title>
        <authorList>
            <person name="Rayko M."/>
        </authorList>
    </citation>
    <scope>NUCLEOTIDE SEQUENCE [LARGE SCALE GENOMIC DNA]</scope>
    <source>
        <strain evidence="11">Kwan_BN1</strain>
    </source>
</reference>
<feature type="region of interest" description="Disordered" evidence="7">
    <location>
        <begin position="613"/>
        <end position="635"/>
    </location>
</feature>
<dbReference type="InterPro" id="IPR000569">
    <property type="entry name" value="HECT_dom"/>
</dbReference>
<gene>
    <name evidence="11" type="ORF">EB796_009713</name>
</gene>
<feature type="region of interest" description="Disordered" evidence="7">
    <location>
        <begin position="456"/>
        <end position="483"/>
    </location>
</feature>
<dbReference type="SMART" id="SM00396">
    <property type="entry name" value="ZnF_UBR1"/>
    <property type="match status" value="1"/>
</dbReference>
<organism evidence="11 12">
    <name type="scientific">Bugula neritina</name>
    <name type="common">Brown bryozoan</name>
    <name type="synonym">Sertularia neritina</name>
    <dbReference type="NCBI Taxonomy" id="10212"/>
    <lineage>
        <taxon>Eukaryota</taxon>
        <taxon>Metazoa</taxon>
        <taxon>Spiralia</taxon>
        <taxon>Lophotrochozoa</taxon>
        <taxon>Bryozoa</taxon>
        <taxon>Gymnolaemata</taxon>
        <taxon>Cheilostomatida</taxon>
        <taxon>Flustrina</taxon>
        <taxon>Buguloidea</taxon>
        <taxon>Bugulidae</taxon>
        <taxon>Bugula</taxon>
    </lineage>
</organism>
<dbReference type="GO" id="GO:0005737">
    <property type="term" value="C:cytoplasm"/>
    <property type="evidence" value="ECO:0007669"/>
    <property type="project" value="TreeGrafter"/>
</dbReference>
<feature type="zinc finger region" description="UBR-type" evidence="6">
    <location>
        <begin position="112"/>
        <end position="180"/>
    </location>
</feature>
<dbReference type="PROSITE" id="PS51157">
    <property type="entry name" value="ZF_UBR"/>
    <property type="match status" value="1"/>
</dbReference>
<keyword evidence="12" id="KW-1185">Reference proteome</keyword>
<keyword evidence="2" id="KW-0863">Zinc-finger</keyword>
<sequence>MPAATMWSMPPVSCSDKERRSNAASLLNILCESALIEPCLRSLLSSKNTDGLTPFMQAVSTRAYNAAAVLIHVAKQNACVSGNIDQDAFINMLYPAGSNADDNPFHLLCCNDTCSFTWTGTQHINQDIYECKSCGLTGSLCCCSECARVCHKRHSCKLKVTSPTAYCDCWEKTKCKALIAGNQTARLELLSKLLLETDLVKQPNSKGEGVLLFLVQTVGRQHLEQRQFTRRIRSTVVRKSSANTADVDPAMPEHDLEPPKFAKKALERVLADWTAVKSMLLTGYNGDSEESSSEQMHDDQAFLQTQNGTHLLDKFTHCLLSKCSQEMLDTLLTTLIREIQNVSISKRKQEALLVTRRFVRSVVRVFVVRSVESASELSRMPRSSGSSYSINNTTVAKCRRVFQSTVHIAIQELCRAANAVLLPVTLGVLKPTSAFSLLSASSMEMLHDTEDLFVADPLPKRPRDGQPSSHHALLDSTIQSDMPDRSALYDEEELDSMAREQYEPEEGGDISDVMLDAAGQASAADGEIPLSDAVEMDMDQEAEQEYVADAPEGESDMDLDLLAESDSDNESVHGGSVHSVGAYEEGGQGATGRNNTTAMTSSDGIHQLAFFSEEDSSLSDEEVDSDEGQDSDQEYEGGLDLDQLERHSADHGAVSHRSLQAPQSMRWAIRQPTTASSSTRPTAGSSSANPATSSGLIYIDPVNLRRSNAVSLNGAISSAVQTVQSAALSASQAAADESLASQTTSATANNLSRAFGIILRQIADLLNTMRDYRALAPNLSRVLDYTERDVQLMQSHVEDQLRMPWNWMVGVMDATEAQLRFGTALVSSTDSNNPNHPMHPSYGRQMEQAAAGRSSNSRAVQGLSHKRPRLSGGETVSGRHGFLSYILSLMRSYNSEHAGCIPSLDVLALKHVAYVFDAMIYYMKSGVEDEADVLVTNDKISIQSWAEQEDDDSKMSADSVAPEDLASSSNRHPFFQRSDSTTFLGCVSPDPIHTPLVQALPLAERPQLLHPLARREEMFGISKQPYNKNLDAGSRFSDMPIHMGIGRHVSSNDSEANLKLDTMGTYTPDNPPQDEPADLSIPRTESSKTSTSFSNVLSMAAISPVQDPGSSGLVPVGSKPTSVIVSNQSLISDTTNTCPPASLGETLTEQTVHSAGNRSTFFGESITYECLVGRWRQTVQMFGHIFCDDVGAEPGSVISDLGGFPVKESKFRREMEKLRNSQQRDLTIELERERNLLLVQTIKQLNVQYSKRAHYNSYTPILAVHRVKAQFKNEPGEGSGVARSFYNDFSRAVLSSEKIPKLDVCTTVSGKRSSTKQSSSARTRSSLGEGVNASSSSLSRLSSSEKKPMSASAVPYHLPMSDAERHELNHNLPAPRRHLGERILPRVQKLHPGLASKITGMLLELSPGQLLLICASDDALKEKVNEALTILREADGSATARVSQQPGSGAQNPSDKSNTEGQPLVGGTSASAFTTVTRSKDDLSGQKLEVREGVDLETLPLFHQPGKQGYYSPIQGSGSVTRLNAFRNVGRVIGLCLLQNEICPLYLSRPVLKYILGRPIKWHDLAFQDPTLYESLRKLLADTELKDAAQILSALDLSFTIDDELSGLTHELIPGGADVPITPHNIYCYVRKYAYYKMVRCCDSALEQIKSGIHDVIPRNSLDGLYAEDLRLLLNGQNDIDVQTLISYTSFNDESGESSSDKVQKFKRWFWSIAEKMNAQERQDLVYFWTSSPALPASEEGFQPMPTITIRPADDTHLPTANTCISRLYIPLYSSKQILKTKLILAIKTKAFGFV</sequence>
<feature type="active site" description="Glycyl thioester intermediate" evidence="5">
    <location>
        <position position="1764"/>
    </location>
</feature>
<dbReference type="InterPro" id="IPR047503">
    <property type="entry name" value="UBR-box_UBR5"/>
</dbReference>
<evidence type="ECO:0000256" key="2">
    <source>
        <dbReference type="ARBA" id="ARBA00022771"/>
    </source>
</evidence>
<evidence type="ECO:0000256" key="1">
    <source>
        <dbReference type="ARBA" id="ARBA00022723"/>
    </source>
</evidence>
<feature type="region of interest" description="Disordered" evidence="7">
    <location>
        <begin position="671"/>
        <end position="692"/>
    </location>
</feature>
<dbReference type="FunFam" id="3.30.2410.10:FF:000008">
    <property type="entry name" value="Putative E3 ubiquitin-protein ligase UBR5"/>
    <property type="match status" value="1"/>
</dbReference>
<dbReference type="Proteomes" id="UP000593567">
    <property type="component" value="Unassembled WGS sequence"/>
</dbReference>
<feature type="region of interest" description="Disordered" evidence="7">
    <location>
        <begin position="1306"/>
        <end position="1352"/>
    </location>
</feature>
<name>A0A7J7K1Z8_BUGNE</name>
<dbReference type="GO" id="GO:0003723">
    <property type="term" value="F:RNA binding"/>
    <property type="evidence" value="ECO:0007669"/>
    <property type="project" value="InterPro"/>
</dbReference>
<dbReference type="OrthoDB" id="298098at2759"/>
<dbReference type="PANTHER" id="PTHR46276:SF1">
    <property type="entry name" value="E3 UBIQUITIN-PROTEIN LIGASE UBR5"/>
    <property type="match status" value="1"/>
</dbReference>
<evidence type="ECO:0000256" key="5">
    <source>
        <dbReference type="PROSITE-ProRule" id="PRU00104"/>
    </source>
</evidence>
<feature type="compositionally biased region" description="Polar residues" evidence="7">
    <location>
        <begin position="591"/>
        <end position="600"/>
    </location>
</feature>
<dbReference type="SMART" id="SM00517">
    <property type="entry name" value="PolyA"/>
    <property type="match status" value="1"/>
</dbReference>
<keyword evidence="1" id="KW-0479">Metal-binding</keyword>
<dbReference type="Gene3D" id="3.90.1750.10">
    <property type="entry name" value="Hect, E3 ligase catalytic domains"/>
    <property type="match status" value="2"/>
</dbReference>
<evidence type="ECO:0000313" key="11">
    <source>
        <dbReference type="EMBL" id="KAF6031991.1"/>
    </source>
</evidence>
<feature type="region of interest" description="Disordered" evidence="7">
    <location>
        <begin position="566"/>
        <end position="600"/>
    </location>
</feature>
<dbReference type="SUPFAM" id="SSF63570">
    <property type="entry name" value="PABC (PABP) domain"/>
    <property type="match status" value="1"/>
</dbReference>
<dbReference type="InterPro" id="IPR002004">
    <property type="entry name" value="PABP_HYD_C"/>
</dbReference>
<evidence type="ECO:0000256" key="4">
    <source>
        <dbReference type="ARBA" id="ARBA00022833"/>
    </source>
</evidence>
<evidence type="ECO:0000259" key="9">
    <source>
        <dbReference type="PROSITE" id="PS51157"/>
    </source>
</evidence>